<gene>
    <name evidence="1" type="ORF">Pla110_41290</name>
</gene>
<reference evidence="1 2" key="1">
    <citation type="submission" date="2019-02" db="EMBL/GenBank/DDBJ databases">
        <title>Deep-cultivation of Planctomycetes and their phenomic and genomic characterization uncovers novel biology.</title>
        <authorList>
            <person name="Wiegand S."/>
            <person name="Jogler M."/>
            <person name="Boedeker C."/>
            <person name="Pinto D."/>
            <person name="Vollmers J."/>
            <person name="Rivas-Marin E."/>
            <person name="Kohn T."/>
            <person name="Peeters S.H."/>
            <person name="Heuer A."/>
            <person name="Rast P."/>
            <person name="Oberbeckmann S."/>
            <person name="Bunk B."/>
            <person name="Jeske O."/>
            <person name="Meyerdierks A."/>
            <person name="Storesund J.E."/>
            <person name="Kallscheuer N."/>
            <person name="Luecker S."/>
            <person name="Lage O.M."/>
            <person name="Pohl T."/>
            <person name="Merkel B.J."/>
            <person name="Hornburger P."/>
            <person name="Mueller R.-W."/>
            <person name="Bruemmer F."/>
            <person name="Labrenz M."/>
            <person name="Spormann A.M."/>
            <person name="Op den Camp H."/>
            <person name="Overmann J."/>
            <person name="Amann R."/>
            <person name="Jetten M.S.M."/>
            <person name="Mascher T."/>
            <person name="Medema M.H."/>
            <person name="Devos D.P."/>
            <person name="Kaster A.-K."/>
            <person name="Ovreas L."/>
            <person name="Rohde M."/>
            <person name="Galperin M.Y."/>
            <person name="Jogler C."/>
        </authorList>
    </citation>
    <scope>NUCLEOTIDE SEQUENCE [LARGE SCALE GENOMIC DNA]</scope>
    <source>
        <strain evidence="1 2">Pla110</strain>
    </source>
</reference>
<dbReference type="InterPro" id="IPR049797">
    <property type="entry name" value="HYExAFE"/>
</dbReference>
<name>A0A518CT69_9PLAN</name>
<keyword evidence="2" id="KW-1185">Reference proteome</keyword>
<dbReference type="Proteomes" id="UP000317178">
    <property type="component" value="Chromosome"/>
</dbReference>
<evidence type="ECO:0000313" key="1">
    <source>
        <dbReference type="EMBL" id="QDU82374.1"/>
    </source>
</evidence>
<dbReference type="KEGG" id="plon:Pla110_41290"/>
<sequence length="181" mass="21206">MLRHNQYELAFEEYVRAACIPYVAVDETRRSLLANSSLKSMDFIVYGAGEENLLIDIKGRQFPTGTSPDEGKTSGHKWVNWATNDDVLSLLQWEQVFGENFIACFVFAYEVLDRRWYGELNDLFLFQNRTYAFYLIPVRDYYVQMKRLSESWDTYSVPAKVYRELAVPFRQKAHLEPVSAE</sequence>
<dbReference type="RefSeq" id="WP_144998505.1">
    <property type="nucleotide sequence ID" value="NZ_CP036281.1"/>
</dbReference>
<protein>
    <submittedName>
        <fullName evidence="1">Uncharacterized protein</fullName>
    </submittedName>
</protein>
<dbReference type="AlphaFoldDB" id="A0A518CT69"/>
<dbReference type="OrthoDB" id="272676at2"/>
<organism evidence="1 2">
    <name type="scientific">Polystyrenella longa</name>
    <dbReference type="NCBI Taxonomy" id="2528007"/>
    <lineage>
        <taxon>Bacteria</taxon>
        <taxon>Pseudomonadati</taxon>
        <taxon>Planctomycetota</taxon>
        <taxon>Planctomycetia</taxon>
        <taxon>Planctomycetales</taxon>
        <taxon>Planctomycetaceae</taxon>
        <taxon>Polystyrenella</taxon>
    </lineage>
</organism>
<accession>A0A518CT69</accession>
<evidence type="ECO:0000313" key="2">
    <source>
        <dbReference type="Proteomes" id="UP000317178"/>
    </source>
</evidence>
<proteinExistence type="predicted"/>
<dbReference type="NCBIfam" id="NF038001">
    <property type="entry name" value="HYExAFE"/>
    <property type="match status" value="1"/>
</dbReference>
<dbReference type="EMBL" id="CP036281">
    <property type="protein sequence ID" value="QDU82374.1"/>
    <property type="molecule type" value="Genomic_DNA"/>
</dbReference>